<keyword evidence="3 9" id="KW-0349">Heme</keyword>
<dbReference type="EMBL" id="PJZH01000028">
    <property type="protein sequence ID" value="PLR30755.1"/>
    <property type="molecule type" value="Genomic_DNA"/>
</dbReference>
<dbReference type="OrthoDB" id="9811281at2"/>
<keyword evidence="6" id="KW-0677">Repeat</keyword>
<evidence type="ECO:0000256" key="10">
    <source>
        <dbReference type="PIRSR" id="PIRSR000018-51"/>
    </source>
</evidence>
<feature type="chain" id="PRO_5014911246" evidence="12">
    <location>
        <begin position="32"/>
        <end position="467"/>
    </location>
</feature>
<evidence type="ECO:0000256" key="3">
    <source>
        <dbReference type="ARBA" id="ARBA00022617"/>
    </source>
</evidence>
<dbReference type="GO" id="GO:0020037">
    <property type="term" value="F:heme binding"/>
    <property type="evidence" value="ECO:0007669"/>
    <property type="project" value="InterPro"/>
</dbReference>
<keyword evidence="4 10" id="KW-0479">Metal-binding</keyword>
<dbReference type="PROSITE" id="PS51007">
    <property type="entry name" value="CYTC"/>
    <property type="match status" value="3"/>
</dbReference>
<evidence type="ECO:0000256" key="4">
    <source>
        <dbReference type="ARBA" id="ARBA00022723"/>
    </source>
</evidence>
<evidence type="ECO:0000256" key="1">
    <source>
        <dbReference type="ARBA" id="ARBA00004236"/>
    </source>
</evidence>
<feature type="binding site" description="covalent" evidence="9">
    <location>
        <position position="200"/>
    </location>
    <ligand>
        <name>heme c</name>
        <dbReference type="ChEBI" id="CHEBI:61717"/>
        <label>2</label>
    </ligand>
</feature>
<comment type="cofactor">
    <cofactor evidence="9">
        <name>heme c</name>
        <dbReference type="ChEBI" id="CHEBI:61717"/>
    </cofactor>
    <text evidence="9">Binds 3 heme c groups covalently per subunit.</text>
</comment>
<accession>A0A2N5DV26</accession>
<feature type="domain" description="Cytochrome c" evidence="13">
    <location>
        <begin position="39"/>
        <end position="142"/>
    </location>
</feature>
<evidence type="ECO:0000313" key="15">
    <source>
        <dbReference type="Proteomes" id="UP000234503"/>
    </source>
</evidence>
<dbReference type="AlphaFoldDB" id="A0A2N5DV26"/>
<evidence type="ECO:0000256" key="6">
    <source>
        <dbReference type="ARBA" id="ARBA00022737"/>
    </source>
</evidence>
<evidence type="ECO:0000313" key="14">
    <source>
        <dbReference type="EMBL" id="PLR30755.1"/>
    </source>
</evidence>
<evidence type="ECO:0000256" key="12">
    <source>
        <dbReference type="SAM" id="SignalP"/>
    </source>
</evidence>
<keyword evidence="11" id="KW-0812">Transmembrane</keyword>
<feature type="binding site" description="covalent" evidence="9">
    <location>
        <position position="56"/>
    </location>
    <ligand>
        <name>heme c</name>
        <dbReference type="ChEBI" id="CHEBI:61717"/>
        <label>1</label>
    </ligand>
</feature>
<name>A0A2N5DV26_9GAMM</name>
<dbReference type="PIRSF" id="PIRSF000018">
    <property type="entry name" value="Mb_ADH_cyt_c"/>
    <property type="match status" value="1"/>
</dbReference>
<feature type="domain" description="Cytochrome c" evidence="13">
    <location>
        <begin position="327"/>
        <end position="415"/>
    </location>
</feature>
<dbReference type="Gene3D" id="1.10.760.10">
    <property type="entry name" value="Cytochrome c-like domain"/>
    <property type="match status" value="3"/>
</dbReference>
<dbReference type="InterPro" id="IPR036909">
    <property type="entry name" value="Cyt_c-like_dom_sf"/>
</dbReference>
<dbReference type="GO" id="GO:0009055">
    <property type="term" value="F:electron transfer activity"/>
    <property type="evidence" value="ECO:0007669"/>
    <property type="project" value="InterPro"/>
</dbReference>
<comment type="caution">
    <text evidence="14">The sequence shown here is derived from an EMBL/GenBank/DDBJ whole genome shotgun (WGS) entry which is preliminary data.</text>
</comment>
<sequence length="467" mass="49090">MTRLISRAPVRRLTRLALLLGGLLAVGSAAAAAADAPEALIKQGEYVATAGDCVACHSAAGGKPFAGGLAIDTPLGTIFSSNITPSKSHGIGDYSYAQFERAVRGGVRADGAHLYPAMPYTAYAGISDEDMHALYAYFMQGVAPVDQAAPATALPFPFNIRLSMAAWNLLFLDTRPYTPDAAASAEVNRGAYLAETLTHCSTCHTPRNALMAEEKGSNLAGSSLGTWFAPNITSDAQSGIGAWQVDELAHYLKTGFAPGKAQAAGPMAEAIDHSLSHLSDADRHAIAVWLKQTPPVHEAQDSRAAHQWGEAAANVDQLRGAARPANPDALSGPQLYDAYCASCHQPDGRGTPDGGLPSLMHNTALGRNNSDNLVMAILRGVQREPAAQAVNMPAFAPLLSDTQVATLSNYLLTQFGNPQPQVSPERVTALRAGGAPSPLLAVARYGMAAGGIVVLLLLLWGWRRRQR</sequence>
<feature type="binding site" description="covalent" evidence="9">
    <location>
        <position position="203"/>
    </location>
    <ligand>
        <name>heme c</name>
        <dbReference type="ChEBI" id="CHEBI:61717"/>
        <label>2</label>
    </ligand>
</feature>
<gene>
    <name evidence="14" type="ORF">CYR32_18210</name>
</gene>
<dbReference type="GO" id="GO:0005886">
    <property type="term" value="C:plasma membrane"/>
    <property type="evidence" value="ECO:0007669"/>
    <property type="project" value="UniProtKB-SubCell"/>
</dbReference>
<proteinExistence type="predicted"/>
<feature type="binding site" description="axial binding residue" evidence="10">
    <location>
        <position position="57"/>
    </location>
    <ligand>
        <name>heme c</name>
        <dbReference type="ChEBI" id="CHEBI:61717"/>
        <label>1</label>
    </ligand>
    <ligandPart>
        <name>Fe</name>
        <dbReference type="ChEBI" id="CHEBI:18248"/>
    </ligandPart>
</feature>
<feature type="binding site" description="covalent" evidence="9">
    <location>
        <position position="343"/>
    </location>
    <ligand>
        <name>heme c</name>
        <dbReference type="ChEBI" id="CHEBI:61717"/>
        <label>3</label>
    </ligand>
</feature>
<evidence type="ECO:0000256" key="9">
    <source>
        <dbReference type="PIRSR" id="PIRSR000018-50"/>
    </source>
</evidence>
<comment type="subcellular location">
    <subcellularLocation>
        <location evidence="1">Cell membrane</location>
    </subcellularLocation>
</comment>
<dbReference type="Pfam" id="PF00034">
    <property type="entry name" value="Cytochrom_C"/>
    <property type="match status" value="2"/>
</dbReference>
<keyword evidence="11" id="KW-1133">Transmembrane helix</keyword>
<keyword evidence="2" id="KW-1003">Cell membrane</keyword>
<dbReference type="RefSeq" id="WP_101826569.1">
    <property type="nucleotide sequence ID" value="NZ_PJZH01000028.1"/>
</dbReference>
<dbReference type="PANTHER" id="PTHR35008">
    <property type="entry name" value="BLL4482 PROTEIN-RELATED"/>
    <property type="match status" value="1"/>
</dbReference>
<feature type="signal peptide" evidence="12">
    <location>
        <begin position="1"/>
        <end position="31"/>
    </location>
</feature>
<keyword evidence="7 10" id="KW-0408">Iron</keyword>
<feature type="domain" description="Cytochrome c" evidence="13">
    <location>
        <begin position="185"/>
        <end position="294"/>
    </location>
</feature>
<dbReference type="SUPFAM" id="SSF46626">
    <property type="entry name" value="Cytochrome c"/>
    <property type="match status" value="3"/>
</dbReference>
<reference evidence="14 15" key="1">
    <citation type="submission" date="2017-12" db="EMBL/GenBank/DDBJ databases">
        <title>Characterization of six clinical isolates of Enterochimera gen. nov., a novel genus of the Yersiniaciae family and the three species Enterochimera arupensis sp. nov., Enterochimera coloradensis sp. nov, and Enterochimera californica sp. nov.</title>
        <authorList>
            <person name="Rossi A."/>
            <person name="Fisher M."/>
        </authorList>
    </citation>
    <scope>NUCLEOTIDE SEQUENCE [LARGE SCALE GENOMIC DNA]</scope>
    <source>
        <strain evidence="15">2016-Iso4</strain>
    </source>
</reference>
<dbReference type="InterPro" id="IPR009056">
    <property type="entry name" value="Cyt_c-like_dom"/>
</dbReference>
<evidence type="ECO:0000256" key="5">
    <source>
        <dbReference type="ARBA" id="ARBA00022729"/>
    </source>
</evidence>
<dbReference type="GO" id="GO:0016614">
    <property type="term" value="F:oxidoreductase activity, acting on CH-OH group of donors"/>
    <property type="evidence" value="ECO:0007669"/>
    <property type="project" value="InterPro"/>
</dbReference>
<organism evidence="14 15">
    <name type="scientific">Chimaeribacter coloradensis</name>
    <dbReference type="NCBI Taxonomy" id="2060068"/>
    <lineage>
        <taxon>Bacteria</taxon>
        <taxon>Pseudomonadati</taxon>
        <taxon>Pseudomonadota</taxon>
        <taxon>Gammaproteobacteria</taxon>
        <taxon>Enterobacterales</taxon>
        <taxon>Yersiniaceae</taxon>
        <taxon>Chimaeribacter</taxon>
    </lineage>
</organism>
<evidence type="ECO:0000256" key="11">
    <source>
        <dbReference type="SAM" id="Phobius"/>
    </source>
</evidence>
<feature type="binding site" description="axial binding residue" evidence="10">
    <location>
        <position position="204"/>
    </location>
    <ligand>
        <name>heme c</name>
        <dbReference type="ChEBI" id="CHEBI:61717"/>
        <label>2</label>
    </ligand>
    <ligandPart>
        <name>Fe</name>
        <dbReference type="ChEBI" id="CHEBI:18248"/>
    </ligandPart>
</feature>
<feature type="transmembrane region" description="Helical" evidence="11">
    <location>
        <begin position="445"/>
        <end position="462"/>
    </location>
</feature>
<dbReference type="PANTHER" id="PTHR35008:SF8">
    <property type="entry name" value="ALCOHOL DEHYDROGENASE CYTOCHROME C SUBUNIT"/>
    <property type="match status" value="1"/>
</dbReference>
<evidence type="ECO:0000259" key="13">
    <source>
        <dbReference type="PROSITE" id="PS51007"/>
    </source>
</evidence>
<feature type="binding site" description="covalent" evidence="9">
    <location>
        <position position="53"/>
    </location>
    <ligand>
        <name>heme c</name>
        <dbReference type="ChEBI" id="CHEBI:61717"/>
        <label>1</label>
    </ligand>
</feature>
<keyword evidence="8 11" id="KW-0472">Membrane</keyword>
<dbReference type="GO" id="GO:0005506">
    <property type="term" value="F:iron ion binding"/>
    <property type="evidence" value="ECO:0007669"/>
    <property type="project" value="InterPro"/>
</dbReference>
<feature type="binding site" description="axial binding residue" evidence="10">
    <location>
        <position position="344"/>
    </location>
    <ligand>
        <name>heme c</name>
        <dbReference type="ChEBI" id="CHEBI:61717"/>
        <label>3</label>
    </ligand>
    <ligandPart>
        <name>Fe</name>
        <dbReference type="ChEBI" id="CHEBI:18248"/>
    </ligandPart>
</feature>
<keyword evidence="15" id="KW-1185">Reference proteome</keyword>
<dbReference type="InterPro" id="IPR051459">
    <property type="entry name" value="Cytochrome_c-type_DH"/>
</dbReference>
<evidence type="ECO:0000256" key="2">
    <source>
        <dbReference type="ARBA" id="ARBA00022475"/>
    </source>
</evidence>
<protein>
    <submittedName>
        <fullName evidence="14">Cytochrome C</fullName>
    </submittedName>
</protein>
<feature type="binding site" description="covalent" evidence="9">
    <location>
        <position position="340"/>
    </location>
    <ligand>
        <name>heme c</name>
        <dbReference type="ChEBI" id="CHEBI:61717"/>
        <label>3</label>
    </ligand>
</feature>
<dbReference type="InterPro" id="IPR014353">
    <property type="entry name" value="Membr-bd_ADH_cyt_c"/>
</dbReference>
<evidence type="ECO:0000256" key="8">
    <source>
        <dbReference type="ARBA" id="ARBA00023136"/>
    </source>
</evidence>
<keyword evidence="5 12" id="KW-0732">Signal</keyword>
<evidence type="ECO:0000256" key="7">
    <source>
        <dbReference type="ARBA" id="ARBA00023004"/>
    </source>
</evidence>
<dbReference type="Proteomes" id="UP000234503">
    <property type="component" value="Unassembled WGS sequence"/>
</dbReference>